<dbReference type="PANTHER" id="PTHR45947:SF3">
    <property type="entry name" value="SULFOQUINOVOSYL TRANSFERASE SQD2"/>
    <property type="match status" value="1"/>
</dbReference>
<dbReference type="Proteomes" id="UP001202717">
    <property type="component" value="Chromosome"/>
</dbReference>
<dbReference type="InterPro" id="IPR001296">
    <property type="entry name" value="Glyco_trans_1"/>
</dbReference>
<dbReference type="RefSeq" id="WP_249994042.1">
    <property type="nucleotide sequence ID" value="NZ_CP116221.1"/>
</dbReference>
<dbReference type="InterPro" id="IPR028098">
    <property type="entry name" value="Glyco_trans_4-like_N"/>
</dbReference>
<organism evidence="3 4">
    <name type="scientific">Psychroserpens ponticola</name>
    <dbReference type="NCBI Taxonomy" id="2932268"/>
    <lineage>
        <taxon>Bacteria</taxon>
        <taxon>Pseudomonadati</taxon>
        <taxon>Bacteroidota</taxon>
        <taxon>Flavobacteriia</taxon>
        <taxon>Flavobacteriales</taxon>
        <taxon>Flavobacteriaceae</taxon>
        <taxon>Psychroserpens</taxon>
    </lineage>
</organism>
<sequence>MQKLIRITTVPSSLRTLLRGQSRFMSNHFEVIGVSGDGDALTEVKQNEGIRTHVVEMTRTITPFKDLKAVFQLYKFFKAEKPFIVHTHTPKAGTVGMLAAKLAGVPHRLHTIAGLPLLEATGNKRKLLNAVEKFTYRCATGILPNSFGLEQIILDHKFTKPSKLKVIGNGSSNGINTEHYDAALVSENVKANLRTELNISKEDVVFIFIGRIVRDKGINELVAAFNTLSIKNKNCKLILVGPRENHLDPLLPETEALIESNQQILGVGLQKDIRPYVAISNVLTFPSYREGFPNVVLQGSCMELPCIVGNINGCNEIIEHNINGLIIPVKNANAIEEAMQFMINFPEKRQAMIAHTRSRIVKRYKQEFVWSEILKTYQSLS</sequence>
<dbReference type="Gene3D" id="3.40.50.2000">
    <property type="entry name" value="Glycogen Phosphorylase B"/>
    <property type="match status" value="2"/>
</dbReference>
<accession>A0ABY7S1C5</accession>
<dbReference type="Pfam" id="PF00534">
    <property type="entry name" value="Glycos_transf_1"/>
    <property type="match status" value="1"/>
</dbReference>
<feature type="domain" description="Glycosyltransferase subfamily 4-like N-terminal" evidence="2">
    <location>
        <begin position="43"/>
        <end position="170"/>
    </location>
</feature>
<protein>
    <submittedName>
        <fullName evidence="3">Glycosyltransferase family 4 protein</fullName>
    </submittedName>
</protein>
<feature type="domain" description="Glycosyl transferase family 1" evidence="1">
    <location>
        <begin position="191"/>
        <end position="358"/>
    </location>
</feature>
<evidence type="ECO:0000313" key="3">
    <source>
        <dbReference type="EMBL" id="WCO03093.1"/>
    </source>
</evidence>
<name>A0ABY7S1C5_9FLAO</name>
<dbReference type="Pfam" id="PF13579">
    <property type="entry name" value="Glyco_trans_4_4"/>
    <property type="match status" value="1"/>
</dbReference>
<evidence type="ECO:0000313" key="4">
    <source>
        <dbReference type="Proteomes" id="UP001202717"/>
    </source>
</evidence>
<gene>
    <name evidence="3" type="ORF">MUN68_006270</name>
</gene>
<proteinExistence type="predicted"/>
<dbReference type="EMBL" id="CP116221">
    <property type="protein sequence ID" value="WCO03093.1"/>
    <property type="molecule type" value="Genomic_DNA"/>
</dbReference>
<dbReference type="SUPFAM" id="SSF53756">
    <property type="entry name" value="UDP-Glycosyltransferase/glycogen phosphorylase"/>
    <property type="match status" value="1"/>
</dbReference>
<reference evidence="3 4" key="1">
    <citation type="submission" date="2023-01" db="EMBL/GenBank/DDBJ databases">
        <title>Psychroserpens ponticola sp. nov., isolated from seawater.</title>
        <authorList>
            <person name="Kristyanto S."/>
            <person name="Jung J."/>
            <person name="Kim J.M."/>
            <person name="Jeon C.O."/>
        </authorList>
    </citation>
    <scope>NUCLEOTIDE SEQUENCE [LARGE SCALE GENOMIC DNA]</scope>
    <source>
        <strain evidence="3 4">MSW6</strain>
    </source>
</reference>
<evidence type="ECO:0000259" key="1">
    <source>
        <dbReference type="Pfam" id="PF00534"/>
    </source>
</evidence>
<dbReference type="CDD" id="cd03808">
    <property type="entry name" value="GT4_CapM-like"/>
    <property type="match status" value="1"/>
</dbReference>
<dbReference type="InterPro" id="IPR050194">
    <property type="entry name" value="Glycosyltransferase_grp1"/>
</dbReference>
<dbReference type="PANTHER" id="PTHR45947">
    <property type="entry name" value="SULFOQUINOVOSYL TRANSFERASE SQD2"/>
    <property type="match status" value="1"/>
</dbReference>
<keyword evidence="4" id="KW-1185">Reference proteome</keyword>
<evidence type="ECO:0000259" key="2">
    <source>
        <dbReference type="Pfam" id="PF13579"/>
    </source>
</evidence>